<dbReference type="Proteomes" id="UP000694388">
    <property type="component" value="Unplaced"/>
</dbReference>
<dbReference type="AlphaFoldDB" id="A0A8C4Q651"/>
<proteinExistence type="predicted"/>
<evidence type="ECO:0000313" key="2">
    <source>
        <dbReference type="Proteomes" id="UP000694388"/>
    </source>
</evidence>
<sequence length="166" mass="18880">MSANNQSGGQLVLAGDPKQLEPILKSFTAVKYVLVKRRVLFLATLKRTIKQLDEHSSVLSTQASTQASTPMERLAWFVEYCVFNGATTGDLQGCWSSSIREQEADMVDLLNKMKEMVRSMRNRMRRLPTRQKKKTNLADRNPHKRKEVFVGIRTFLPSVPNLNLAQ</sequence>
<evidence type="ECO:0000313" key="1">
    <source>
        <dbReference type="Ensembl" id="ENSEBUP00000010598.1"/>
    </source>
</evidence>
<name>A0A8C4Q651_EPTBU</name>
<reference evidence="1" key="1">
    <citation type="submission" date="2025-08" db="UniProtKB">
        <authorList>
            <consortium name="Ensembl"/>
        </authorList>
    </citation>
    <scope>IDENTIFICATION</scope>
</reference>
<reference evidence="1" key="2">
    <citation type="submission" date="2025-09" db="UniProtKB">
        <authorList>
            <consortium name="Ensembl"/>
        </authorList>
    </citation>
    <scope>IDENTIFICATION</scope>
</reference>
<evidence type="ECO:0008006" key="3">
    <source>
        <dbReference type="Google" id="ProtNLM"/>
    </source>
</evidence>
<accession>A0A8C4Q651</accession>
<dbReference type="Ensembl" id="ENSEBUT00000011148.1">
    <property type="protein sequence ID" value="ENSEBUP00000010598.1"/>
    <property type="gene ID" value="ENSEBUG00000006818.1"/>
</dbReference>
<protein>
    <recommendedName>
        <fullName evidence="3">RNA helicase</fullName>
    </recommendedName>
</protein>
<organism evidence="1 2">
    <name type="scientific">Eptatretus burgeri</name>
    <name type="common">Inshore hagfish</name>
    <dbReference type="NCBI Taxonomy" id="7764"/>
    <lineage>
        <taxon>Eukaryota</taxon>
        <taxon>Metazoa</taxon>
        <taxon>Chordata</taxon>
        <taxon>Craniata</taxon>
        <taxon>Vertebrata</taxon>
        <taxon>Cyclostomata</taxon>
        <taxon>Myxini</taxon>
        <taxon>Myxiniformes</taxon>
        <taxon>Myxinidae</taxon>
        <taxon>Eptatretinae</taxon>
        <taxon>Eptatretus</taxon>
    </lineage>
</organism>
<keyword evidence="2" id="KW-1185">Reference proteome</keyword>